<dbReference type="PROSITE" id="PS50886">
    <property type="entry name" value="TRBD"/>
    <property type="match status" value="1"/>
</dbReference>
<dbReference type="AlphaFoldDB" id="A0AA86T6M0"/>
<evidence type="ECO:0000259" key="16">
    <source>
        <dbReference type="PROSITE" id="PS50886"/>
    </source>
</evidence>
<evidence type="ECO:0000256" key="12">
    <source>
        <dbReference type="ARBA" id="ARBA00047364"/>
    </source>
</evidence>
<evidence type="ECO:0000313" key="17">
    <source>
        <dbReference type="EMBL" id="CAI4032611.1"/>
    </source>
</evidence>
<dbReference type="InterPro" id="IPR023457">
    <property type="entry name" value="Met-tRNA_synth_2"/>
</dbReference>
<evidence type="ECO:0000256" key="5">
    <source>
        <dbReference type="ARBA" id="ARBA00022555"/>
    </source>
</evidence>
<dbReference type="InterPro" id="IPR033911">
    <property type="entry name" value="MetRS_core"/>
</dbReference>
<dbReference type="NCBIfam" id="TIGR00399">
    <property type="entry name" value="metG_C_term"/>
    <property type="match status" value="1"/>
</dbReference>
<dbReference type="KEGG" id="nti:DNFV4_03041"/>
<dbReference type="NCBIfam" id="NF008900">
    <property type="entry name" value="PRK12267.1"/>
    <property type="match status" value="1"/>
</dbReference>
<gene>
    <name evidence="13" type="primary">metG</name>
    <name evidence="17" type="ORF">DNFV4_03041</name>
</gene>
<dbReference type="Gene3D" id="3.40.50.620">
    <property type="entry name" value="HUPs"/>
    <property type="match status" value="1"/>
</dbReference>
<dbReference type="Pfam" id="PF08264">
    <property type="entry name" value="Anticodon_1"/>
    <property type="match status" value="1"/>
</dbReference>
<comment type="function">
    <text evidence="1 13">Is required not only for elongation of protein synthesis but also for the initiation of all mRNA translation through initiator tRNA(fMet) aminoacylation.</text>
</comment>
<dbReference type="Pfam" id="PF09334">
    <property type="entry name" value="tRNA-synt_1g"/>
    <property type="match status" value="2"/>
</dbReference>
<dbReference type="PANTHER" id="PTHR43326">
    <property type="entry name" value="METHIONYL-TRNA SYNTHETASE"/>
    <property type="match status" value="1"/>
</dbReference>
<evidence type="ECO:0000313" key="18">
    <source>
        <dbReference type="Proteomes" id="UP001179121"/>
    </source>
</evidence>
<dbReference type="EMBL" id="OX365700">
    <property type="protein sequence ID" value="CAI4032611.1"/>
    <property type="molecule type" value="Genomic_DNA"/>
</dbReference>
<keyword evidence="10 13" id="KW-0648">Protein biosynthesis</keyword>
<keyword evidence="8 13" id="KW-0067">ATP-binding</keyword>
<keyword evidence="18" id="KW-1185">Reference proteome</keyword>
<dbReference type="CDD" id="cd00814">
    <property type="entry name" value="MetRS_core"/>
    <property type="match status" value="1"/>
</dbReference>
<evidence type="ECO:0000256" key="9">
    <source>
        <dbReference type="ARBA" id="ARBA00022884"/>
    </source>
</evidence>
<dbReference type="InterPro" id="IPR015413">
    <property type="entry name" value="Methionyl/Leucyl_tRNA_Synth"/>
</dbReference>
<keyword evidence="5 13" id="KW-0820">tRNA-binding</keyword>
<dbReference type="NCBIfam" id="TIGR00398">
    <property type="entry name" value="metG"/>
    <property type="match status" value="1"/>
</dbReference>
<dbReference type="FunFam" id="2.40.50.140:FF:000042">
    <property type="entry name" value="Methionine--tRNA ligase"/>
    <property type="match status" value="1"/>
</dbReference>
<protein>
    <recommendedName>
        <fullName evidence="13">Methionine--tRNA ligase</fullName>
        <ecNumber evidence="13">6.1.1.10</ecNumber>
    </recommendedName>
    <alternativeName>
        <fullName evidence="13">Methionyl-tRNA synthetase</fullName>
        <shortName evidence="13">MetRS</shortName>
    </alternativeName>
</protein>
<dbReference type="Proteomes" id="UP001179121">
    <property type="component" value="Chromosome"/>
</dbReference>
<dbReference type="Gene3D" id="2.40.50.140">
    <property type="entry name" value="Nucleic acid-binding proteins"/>
    <property type="match status" value="1"/>
</dbReference>
<dbReference type="PANTHER" id="PTHR43326:SF1">
    <property type="entry name" value="METHIONINE--TRNA LIGASE, MITOCHONDRIAL"/>
    <property type="match status" value="1"/>
</dbReference>
<comment type="catalytic activity">
    <reaction evidence="12 13">
        <text>tRNA(Met) + L-methionine + ATP = L-methionyl-tRNA(Met) + AMP + diphosphate</text>
        <dbReference type="Rhea" id="RHEA:13481"/>
        <dbReference type="Rhea" id="RHEA-COMP:9667"/>
        <dbReference type="Rhea" id="RHEA-COMP:9698"/>
        <dbReference type="ChEBI" id="CHEBI:30616"/>
        <dbReference type="ChEBI" id="CHEBI:33019"/>
        <dbReference type="ChEBI" id="CHEBI:57844"/>
        <dbReference type="ChEBI" id="CHEBI:78442"/>
        <dbReference type="ChEBI" id="CHEBI:78530"/>
        <dbReference type="ChEBI" id="CHEBI:456215"/>
        <dbReference type="EC" id="6.1.1.10"/>
    </reaction>
</comment>
<dbReference type="GO" id="GO:0005524">
    <property type="term" value="F:ATP binding"/>
    <property type="evidence" value="ECO:0007669"/>
    <property type="project" value="UniProtKB-UniRule"/>
</dbReference>
<feature type="domain" description="TRNA-binding" evidence="16">
    <location>
        <begin position="564"/>
        <end position="664"/>
    </location>
</feature>
<dbReference type="GO" id="GO:0000049">
    <property type="term" value="F:tRNA binding"/>
    <property type="evidence" value="ECO:0007669"/>
    <property type="project" value="UniProtKB-UniRule"/>
</dbReference>
<comment type="similarity">
    <text evidence="14">Belongs to the class-I aminoacyl-tRNA synthetase family.</text>
</comment>
<feature type="short sequence motif" description="'KMSKS' region" evidence="13">
    <location>
        <begin position="299"/>
        <end position="303"/>
    </location>
</feature>
<evidence type="ECO:0000256" key="4">
    <source>
        <dbReference type="ARBA" id="ARBA00022490"/>
    </source>
</evidence>
<evidence type="ECO:0000256" key="13">
    <source>
        <dbReference type="HAMAP-Rule" id="MF_01228"/>
    </source>
</evidence>
<name>A0AA86T6M0_9BACT</name>
<dbReference type="InterPro" id="IPR004495">
    <property type="entry name" value="Met-tRNA-synth_bsu_C"/>
</dbReference>
<evidence type="ECO:0000256" key="3">
    <source>
        <dbReference type="ARBA" id="ARBA00011738"/>
    </source>
</evidence>
<proteinExistence type="inferred from homology"/>
<dbReference type="EC" id="6.1.1.10" evidence="13"/>
<evidence type="ECO:0000256" key="11">
    <source>
        <dbReference type="ARBA" id="ARBA00023146"/>
    </source>
</evidence>
<dbReference type="GO" id="GO:0005737">
    <property type="term" value="C:cytoplasm"/>
    <property type="evidence" value="ECO:0007669"/>
    <property type="project" value="UniProtKB-SubCell"/>
</dbReference>
<dbReference type="SUPFAM" id="SSF47323">
    <property type="entry name" value="Anticodon-binding domain of a subclass of class I aminoacyl-tRNA synthetases"/>
    <property type="match status" value="1"/>
</dbReference>
<feature type="binding site" evidence="13">
    <location>
        <position position="144"/>
    </location>
    <ligand>
        <name>Zn(2+)</name>
        <dbReference type="ChEBI" id="CHEBI:29105"/>
    </ligand>
</feature>
<dbReference type="RefSeq" id="WP_289269332.1">
    <property type="nucleotide sequence ID" value="NZ_OX365700.1"/>
</dbReference>
<keyword evidence="7 13" id="KW-0547">Nucleotide-binding</keyword>
<dbReference type="GO" id="GO:0006431">
    <property type="term" value="P:methionyl-tRNA aminoacylation"/>
    <property type="evidence" value="ECO:0007669"/>
    <property type="project" value="UniProtKB-UniRule"/>
</dbReference>
<keyword evidence="6 13" id="KW-0436">Ligase</keyword>
<evidence type="ECO:0000256" key="8">
    <source>
        <dbReference type="ARBA" id="ARBA00022840"/>
    </source>
</evidence>
<dbReference type="InterPro" id="IPR002547">
    <property type="entry name" value="tRNA-bd_dom"/>
</dbReference>
<organism evidence="17 18">
    <name type="scientific">Nitrospira tepida</name>
    <dbReference type="NCBI Taxonomy" id="2973512"/>
    <lineage>
        <taxon>Bacteria</taxon>
        <taxon>Pseudomonadati</taxon>
        <taxon>Nitrospirota</taxon>
        <taxon>Nitrospiria</taxon>
        <taxon>Nitrospirales</taxon>
        <taxon>Nitrospiraceae</taxon>
        <taxon>Nitrospira</taxon>
    </lineage>
</organism>
<evidence type="ECO:0000256" key="1">
    <source>
        <dbReference type="ARBA" id="ARBA00003314"/>
    </source>
</evidence>
<evidence type="ECO:0000256" key="10">
    <source>
        <dbReference type="ARBA" id="ARBA00022917"/>
    </source>
</evidence>
<comment type="caution">
    <text evidence="13">Lacks conserved residue(s) required for the propagation of feature annotation.</text>
</comment>
<dbReference type="PRINTS" id="PR01041">
    <property type="entry name" value="TRNASYNTHMET"/>
</dbReference>
<comment type="subcellular location">
    <subcellularLocation>
        <location evidence="2 13">Cytoplasm</location>
    </subcellularLocation>
</comment>
<feature type="region of interest" description="Disordered" evidence="15">
    <location>
        <begin position="511"/>
        <end position="547"/>
    </location>
</feature>
<keyword evidence="11 13" id="KW-0030">Aminoacyl-tRNA synthetase</keyword>
<dbReference type="CDD" id="cd02800">
    <property type="entry name" value="tRNA_bind_EcMetRS_like"/>
    <property type="match status" value="1"/>
</dbReference>
<feature type="short sequence motif" description="'HIGH' region" evidence="13">
    <location>
        <begin position="12"/>
        <end position="22"/>
    </location>
</feature>
<feature type="binding site" evidence="13">
    <location>
        <position position="127"/>
    </location>
    <ligand>
        <name>Zn(2+)</name>
        <dbReference type="ChEBI" id="CHEBI:29105"/>
    </ligand>
</feature>
<feature type="binding site" evidence="13">
    <location>
        <position position="147"/>
    </location>
    <ligand>
        <name>Zn(2+)</name>
        <dbReference type="ChEBI" id="CHEBI:29105"/>
    </ligand>
</feature>
<dbReference type="InterPro" id="IPR014729">
    <property type="entry name" value="Rossmann-like_a/b/a_fold"/>
</dbReference>
<evidence type="ECO:0000256" key="14">
    <source>
        <dbReference type="RuleBase" id="RU363039"/>
    </source>
</evidence>
<dbReference type="Gene3D" id="2.170.220.10">
    <property type="match status" value="1"/>
</dbReference>
<dbReference type="SUPFAM" id="SSF50249">
    <property type="entry name" value="Nucleic acid-binding proteins"/>
    <property type="match status" value="1"/>
</dbReference>
<keyword evidence="4 13" id="KW-0963">Cytoplasm</keyword>
<sequence length="664" mass="75357">MDRPFYITTPIYYVNDVPHIGHAYTTIAADVLARYHRLRGRQVFFLTGVDEHGQKVQQAAAKAGIDPQAYCDKLAPQFERLWQRLNISNDAFIRTTDKQHQEIVQRYLRELFERKLIYSDQYTGWYCTFDERFWTEKDVVDGLCPDCKRPVEQLSERNYFFKMGQYQDRLITHIKQHPDFILPTSRRNEVLGFLESQKLGDLSISRPKSRLSWGIELPFDPDYVTYVWFDALVNYVSALEYLPEEKPAGNHFWPADVHLVGKDILTTHAVYWSTILMALGLDLPKTIFAHGWWTVDGEKMSKSRGNVVDPNVMIERFGTDAFRYFLLREVPFGQDGDFSEAAMVGRINSDLANGLGNLLSRTLTLIERFSEGQVPECRFPDDQFTEDLNLAGHDAHAYSDNHFSSLEFNRVLELIWKIVQACDQYIEKTAPWVLAKDQNKKVQLNRVLYRAADTLRLLCIHIYPFMPQTAEEMARQLGLSISFEDKFKKTPVTELFWNRFPANTKVNKGNPLFPRIEPNKLTGAKPVTDSSTPAAATTQPTTPAATPVAAPVAPAAPAQITIEEFQKIQLKTAKVLTAERVPRSEKLIKLQVDLGAEQRQIVAGIGKKYEPEQLVGRTIVIVANLKPAKLMGIESQGMVLAAGDAEVKGLVGIAEDVDPGTKVK</sequence>
<dbReference type="InterPro" id="IPR009080">
    <property type="entry name" value="tRNAsynth_Ia_anticodon-bd"/>
</dbReference>
<dbReference type="InterPro" id="IPR041872">
    <property type="entry name" value="Anticodon_Met"/>
</dbReference>
<dbReference type="InterPro" id="IPR013155">
    <property type="entry name" value="M/V/L/I-tRNA-synth_anticd-bd"/>
</dbReference>
<feature type="compositionally biased region" description="Low complexity" evidence="15">
    <location>
        <begin position="532"/>
        <end position="547"/>
    </location>
</feature>
<accession>A0AA86T6M0</accession>
<comment type="subunit">
    <text evidence="3 13">Homodimer.</text>
</comment>
<evidence type="ECO:0000256" key="7">
    <source>
        <dbReference type="ARBA" id="ARBA00022741"/>
    </source>
</evidence>
<dbReference type="InterPro" id="IPR012340">
    <property type="entry name" value="NA-bd_OB-fold"/>
</dbReference>
<evidence type="ECO:0000256" key="6">
    <source>
        <dbReference type="ARBA" id="ARBA00022598"/>
    </source>
</evidence>
<dbReference type="InterPro" id="IPR014758">
    <property type="entry name" value="Met-tRNA_synth"/>
</dbReference>
<evidence type="ECO:0000256" key="2">
    <source>
        <dbReference type="ARBA" id="ARBA00004496"/>
    </source>
</evidence>
<keyword evidence="9 13" id="KW-0694">RNA-binding</keyword>
<dbReference type="FunFam" id="2.170.220.10:FF:000002">
    <property type="entry name" value="Methionine--tRNA ligase"/>
    <property type="match status" value="1"/>
</dbReference>
<dbReference type="GO" id="GO:0004825">
    <property type="term" value="F:methionine-tRNA ligase activity"/>
    <property type="evidence" value="ECO:0007669"/>
    <property type="project" value="UniProtKB-UniRule"/>
</dbReference>
<reference evidence="17" key="1">
    <citation type="submission" date="2022-10" db="EMBL/GenBank/DDBJ databases">
        <authorList>
            <person name="Koch H."/>
        </authorList>
    </citation>
    <scope>NUCLEOTIDE SEQUENCE</scope>
    <source>
        <strain evidence="17">DNF</strain>
    </source>
</reference>
<dbReference type="CDD" id="cd07957">
    <property type="entry name" value="Anticodon_Ia_Met"/>
    <property type="match status" value="1"/>
</dbReference>
<dbReference type="HAMAP" id="MF_01228">
    <property type="entry name" value="Met_tRNA_synth_type2"/>
    <property type="match status" value="1"/>
</dbReference>
<dbReference type="SUPFAM" id="SSF52374">
    <property type="entry name" value="Nucleotidylyl transferase"/>
    <property type="match status" value="1"/>
</dbReference>
<evidence type="ECO:0000256" key="15">
    <source>
        <dbReference type="SAM" id="MobiDB-lite"/>
    </source>
</evidence>
<dbReference type="Gene3D" id="1.10.730.10">
    <property type="entry name" value="Isoleucyl-tRNA Synthetase, Domain 1"/>
    <property type="match status" value="1"/>
</dbReference>
<dbReference type="Pfam" id="PF01588">
    <property type="entry name" value="tRNA_bind"/>
    <property type="match status" value="1"/>
</dbReference>